<name>A0A9D2BZ56_9FIRM</name>
<dbReference type="SUPFAM" id="SSF52540">
    <property type="entry name" value="P-loop containing nucleoside triphosphate hydrolases"/>
    <property type="match status" value="1"/>
</dbReference>
<feature type="compositionally biased region" description="Acidic residues" evidence="1">
    <location>
        <begin position="190"/>
        <end position="210"/>
    </location>
</feature>
<evidence type="ECO:0000256" key="1">
    <source>
        <dbReference type="SAM" id="MobiDB-lite"/>
    </source>
</evidence>
<feature type="region of interest" description="Disordered" evidence="1">
    <location>
        <begin position="190"/>
        <end position="264"/>
    </location>
</feature>
<accession>A0A9D2BZ56</accession>
<proteinExistence type="predicted"/>
<comment type="caution">
    <text evidence="2">The sequence shown here is derived from an EMBL/GenBank/DDBJ whole genome shotgun (WGS) entry which is preliminary data.</text>
</comment>
<reference evidence="2" key="2">
    <citation type="submission" date="2021-04" db="EMBL/GenBank/DDBJ databases">
        <authorList>
            <person name="Gilroy R."/>
        </authorList>
    </citation>
    <scope>NUCLEOTIDE SEQUENCE</scope>
    <source>
        <strain evidence="2">ChiBcec16_6824</strain>
    </source>
</reference>
<organism evidence="2 3">
    <name type="scientific">Candidatus Flavonifractor merdigallinarum</name>
    <dbReference type="NCBI Taxonomy" id="2838589"/>
    <lineage>
        <taxon>Bacteria</taxon>
        <taxon>Bacillati</taxon>
        <taxon>Bacillota</taxon>
        <taxon>Clostridia</taxon>
        <taxon>Eubacteriales</taxon>
        <taxon>Oscillospiraceae</taxon>
        <taxon>Flavonifractor</taxon>
    </lineage>
</organism>
<feature type="compositionally biased region" description="Low complexity" evidence="1">
    <location>
        <begin position="237"/>
        <end position="260"/>
    </location>
</feature>
<gene>
    <name evidence="2" type="ORF">H9841_08090</name>
</gene>
<evidence type="ECO:0000313" key="3">
    <source>
        <dbReference type="Proteomes" id="UP000823868"/>
    </source>
</evidence>
<reference evidence="2" key="1">
    <citation type="journal article" date="2021" name="PeerJ">
        <title>Extensive microbial diversity within the chicken gut microbiome revealed by metagenomics and culture.</title>
        <authorList>
            <person name="Gilroy R."/>
            <person name="Ravi A."/>
            <person name="Getino M."/>
            <person name="Pursley I."/>
            <person name="Horton D.L."/>
            <person name="Alikhan N.F."/>
            <person name="Baker D."/>
            <person name="Gharbi K."/>
            <person name="Hall N."/>
            <person name="Watson M."/>
            <person name="Adriaenssens E.M."/>
            <person name="Foster-Nyarko E."/>
            <person name="Jarju S."/>
            <person name="Secka A."/>
            <person name="Antonio M."/>
            <person name="Oren A."/>
            <person name="Chaudhuri R.R."/>
            <person name="La Ragione R."/>
            <person name="Hildebrand F."/>
            <person name="Pallen M.J."/>
        </authorList>
    </citation>
    <scope>NUCLEOTIDE SEQUENCE</scope>
    <source>
        <strain evidence="2">ChiBcec16_6824</strain>
    </source>
</reference>
<dbReference type="InterPro" id="IPR027417">
    <property type="entry name" value="P-loop_NTPase"/>
</dbReference>
<protein>
    <submittedName>
        <fullName evidence="2">Uncharacterized protein</fullName>
    </submittedName>
</protein>
<sequence length="1919" mass="217820">MKRELDEIRAMLHSLDDLRTDGGALAARLGELETAFRREDWLNQEEVEDLTAELRRFTASQRAFLSWTEHALGRAGANMGELHTLLDQREDDLDARERLLQPCQTFLRLQSNEETLKITLAARQEVLRQAIDQQEDLELWSRGCSDLLEQLTARNYNRIGSLMEQYSAIFDFSLVAGVYSGVIFLPESSEEEEPPAAVPDVEDAPTEPAEEVPAPAEVNLSVPPAEGPPSPQEEPEAPSAELSTPVEASSEEAPAPVEEPFWPGTTFPEKDITLSFATQRRFEAPGGKKLQDFFQRPDFRELYFKLSRQILFSQAEHDRSPDCLDTTLRQAVREGYLTEIRTNDGRCYYQASPKLLSGMKKQSVHRCLQRRFLPTQLDALDEQALTWQFLEQVDAVYAVLSPLYDDKRLKRWYAQTHAQVSQQLWYQLHIVFECDDEPQLNCWLIALMDPGPARRAAFLEEVETLLRESDEEVWAVVPTQAEIAQWRDFCTERNLTVPFWASLDQPGQLISPQGEVVPLPQFFLTLQEEPPADQAPAHEEVPVDKPVVEVEEIPVDKPAAEVEELPTDEPVVEVEELPTDEPVAEVEEVPTDEPVVDVEELPADEPVVDVEELSADEPVVDMEELSADEPVVEVEELPADEPVAEVEEVPADEPVAEVEEVSTDEPVAEVEEIPVAAPVTNVEEGSIDEPVAAVEEVPADEAVEVVEEAPLNELDLEVSAPRQGLFTLDVDLDALWRQAAEWLAGESFQAGLCLLRVLRRLDRRMAPRYLQYAYALDDPAEQCHYLPDRLTRVYGENGSDSLEGNALSCLTLSANLRMAFTAEVRQNWYQAADALQTMAAAPLLEKLPAARSALELLVRTLRERRQGFEPQLIRQCQMWGDTNQKMEELSQTARDIRGGKYAETGFHANRLKGLFDALFGIHSDLMECLNIVAEKDTGKRSRVQELCAPLLDAEGRPHQAACLKRIDDTWDNQPSRFKQRESLMGKARNLAISRFRTCLEVCAQWLECSEAAGIDQKEAEQILLERDRLLEHFRTARRELEEFSAGVETVTYSAAVVLGFTLEELIRSLEGEPVDRSEFYVDFLRTGQVELDDSLLPVVESPAYILPGYEPWTRLAEHQRRMSAQEGTDWDSVVARIWSGERTAPDCYNFGTAQCIEQYAVRHNLHLSLLERADMAADICKVTGLVDDEELQFRARLELAATYGQIEDHACKERLSNAVTEALRPHYQESSNWGFYLRTMDACLAAVQREAERLEPRYRYEFDQLKQKNPPCPMFDKIEQLLQEKMFSVAHDYMQLVSKENITVPPESHVLQKAPENDQLYRFLHDQYTHLFRLCTEDGSHGRTLEHIYNRFAGDANQDKNSTKRSARQMICSWPKSNNTTPEMMQDLLRHLSFPVQQVTRSKEANTFHAEMAPAASHVFNHPHPIAAFGTQLSQTGLDVRILSGRKTAEELVDLINGLGRTDTPTLFLLDYALPLPERRVMASKLKRESAHLSTCLVLDRVLALFLTGFSDAERGKVFLQCALPFHFYNPYVKGDTPIPPEMFMGRKAQLEEILRNGGANIIYGGRQLGKTALLRRAADLVDDREKGDWAVYTDVLCRCNYQESLKNLYARLMAENFLKAEADPADWEELCERIRARMDDPQRPVNRFLLLMDEADEFLASTAACSYRPVECLQQLQTATQGRFKYVLAGLHNVMRFSREATRNNSVLGKLGSLTIKPLTYQEASQLLEEPLYYLGFRLDAGQTVLLSQILLSTNYYPGLIHFYCAQLVESLCSGMGNSDTCPPYVLDENQIRVLLQKKDFTSQIRDKFFITLDVEEDKRYYRILANALAYCYYEYPEKTVQGYTFQDILGACQDFSITSITNLDASSVQLLLSEMEELNILVCTNGHYTFNGANFRHMMGDYDTVFNELDHTDGEVQ</sequence>
<evidence type="ECO:0000313" key="2">
    <source>
        <dbReference type="EMBL" id="HIY21844.1"/>
    </source>
</evidence>
<dbReference type="Proteomes" id="UP000823868">
    <property type="component" value="Unassembled WGS sequence"/>
</dbReference>
<dbReference type="EMBL" id="DXDX01000144">
    <property type="protein sequence ID" value="HIY21844.1"/>
    <property type="molecule type" value="Genomic_DNA"/>
</dbReference>
<dbReference type="Gene3D" id="3.40.50.300">
    <property type="entry name" value="P-loop containing nucleotide triphosphate hydrolases"/>
    <property type="match status" value="1"/>
</dbReference>